<dbReference type="AlphaFoldDB" id="A0A409YLD0"/>
<dbReference type="InParanoid" id="A0A409YLD0"/>
<evidence type="ECO:0000313" key="1">
    <source>
        <dbReference type="EMBL" id="PPR03840.1"/>
    </source>
</evidence>
<gene>
    <name evidence="1" type="ORF">CVT26_000839</name>
</gene>
<sequence>MPKSREQLLNSAHNFCDAFAEKKSIDEILALFSVTHEVSAIEYGAQSLAPFLGRLFIGTSEVKRYFELIGSLLSYKNITFSEYVVDSESLKVSVKGKGTFTWLSTKQSWDETFTYTLDFDDELKVVQYQVWADSGSAYLARLGKTAEQ</sequence>
<reference evidence="1 2" key="1">
    <citation type="journal article" date="2018" name="Evol. Lett.">
        <title>Horizontal gene cluster transfer increased hallucinogenic mushroom diversity.</title>
        <authorList>
            <person name="Reynolds H.T."/>
            <person name="Vijayakumar V."/>
            <person name="Gluck-Thaler E."/>
            <person name="Korotkin H.B."/>
            <person name="Matheny P.B."/>
            <person name="Slot J.C."/>
        </authorList>
    </citation>
    <scope>NUCLEOTIDE SEQUENCE [LARGE SCALE GENOMIC DNA]</scope>
    <source>
        <strain evidence="1 2">SRW20</strain>
    </source>
</reference>
<dbReference type="Proteomes" id="UP000284706">
    <property type="component" value="Unassembled WGS sequence"/>
</dbReference>
<name>A0A409YLD0_9AGAR</name>
<dbReference type="STRING" id="231916.A0A409YLD0"/>
<evidence type="ECO:0000313" key="2">
    <source>
        <dbReference type="Proteomes" id="UP000284706"/>
    </source>
</evidence>
<keyword evidence="2" id="KW-1185">Reference proteome</keyword>
<dbReference type="OrthoDB" id="3352776at2759"/>
<dbReference type="SUPFAM" id="SSF54427">
    <property type="entry name" value="NTF2-like"/>
    <property type="match status" value="1"/>
</dbReference>
<evidence type="ECO:0008006" key="3">
    <source>
        <dbReference type="Google" id="ProtNLM"/>
    </source>
</evidence>
<dbReference type="Gene3D" id="3.10.450.50">
    <property type="match status" value="1"/>
</dbReference>
<accession>A0A409YLD0</accession>
<comment type="caution">
    <text evidence="1">The sequence shown here is derived from an EMBL/GenBank/DDBJ whole genome shotgun (WGS) entry which is preliminary data.</text>
</comment>
<dbReference type="EMBL" id="NHYE01000695">
    <property type="protein sequence ID" value="PPR03840.1"/>
    <property type="molecule type" value="Genomic_DNA"/>
</dbReference>
<organism evidence="1 2">
    <name type="scientific">Gymnopilus dilepis</name>
    <dbReference type="NCBI Taxonomy" id="231916"/>
    <lineage>
        <taxon>Eukaryota</taxon>
        <taxon>Fungi</taxon>
        <taxon>Dikarya</taxon>
        <taxon>Basidiomycota</taxon>
        <taxon>Agaricomycotina</taxon>
        <taxon>Agaricomycetes</taxon>
        <taxon>Agaricomycetidae</taxon>
        <taxon>Agaricales</taxon>
        <taxon>Agaricineae</taxon>
        <taxon>Hymenogastraceae</taxon>
        <taxon>Gymnopilus</taxon>
    </lineage>
</organism>
<dbReference type="InterPro" id="IPR032710">
    <property type="entry name" value="NTF2-like_dom_sf"/>
</dbReference>
<protein>
    <recommendedName>
        <fullName evidence="3">SnoaL-like domain-containing protein</fullName>
    </recommendedName>
</protein>
<proteinExistence type="predicted"/>